<dbReference type="Pfam" id="PF04149">
    <property type="entry name" value="DUF397"/>
    <property type="match status" value="1"/>
</dbReference>
<evidence type="ECO:0000313" key="3">
    <source>
        <dbReference type="Proteomes" id="UP000830115"/>
    </source>
</evidence>
<evidence type="ECO:0000259" key="1">
    <source>
        <dbReference type="Pfam" id="PF04149"/>
    </source>
</evidence>
<gene>
    <name evidence="2" type="ORF">K9S39_24480</name>
</gene>
<feature type="domain" description="DUF397" evidence="1">
    <location>
        <begin position="4"/>
        <end position="56"/>
    </location>
</feature>
<protein>
    <submittedName>
        <fullName evidence="2">DUF397 domain-containing protein</fullName>
    </submittedName>
</protein>
<accession>A0ABY4MA52</accession>
<reference evidence="2" key="1">
    <citation type="submission" date="2021-10" db="EMBL/GenBank/DDBJ databases">
        <title>Streptomyces nigrumlapis sp.nov.,an antimicrobial producing actinobacterium isolated from Black Gobi rocks.</title>
        <authorList>
            <person name="Wen Y."/>
            <person name="Zhang W."/>
            <person name="Liu X.G."/>
        </authorList>
    </citation>
    <scope>NUCLEOTIDE SEQUENCE</scope>
    <source>
        <strain evidence="2">ST13-2-2</strain>
    </source>
</reference>
<dbReference type="RefSeq" id="WP_248865457.1">
    <property type="nucleotide sequence ID" value="NZ_CP086322.1"/>
</dbReference>
<dbReference type="EMBL" id="CP086322">
    <property type="protein sequence ID" value="UQA94590.1"/>
    <property type="molecule type" value="Genomic_DNA"/>
</dbReference>
<dbReference type="InterPro" id="IPR007278">
    <property type="entry name" value="DUF397"/>
</dbReference>
<evidence type="ECO:0000313" key="2">
    <source>
        <dbReference type="EMBL" id="UQA94590.1"/>
    </source>
</evidence>
<organism evidence="2 3">
    <name type="scientific">Streptomyces halobius</name>
    <dbReference type="NCBI Taxonomy" id="2879846"/>
    <lineage>
        <taxon>Bacteria</taxon>
        <taxon>Bacillati</taxon>
        <taxon>Actinomycetota</taxon>
        <taxon>Actinomycetes</taxon>
        <taxon>Kitasatosporales</taxon>
        <taxon>Streptomycetaceae</taxon>
        <taxon>Streptomyces</taxon>
    </lineage>
</organism>
<name>A0ABY4MA52_9ACTN</name>
<proteinExistence type="predicted"/>
<dbReference type="Proteomes" id="UP000830115">
    <property type="component" value="Chromosome"/>
</dbReference>
<sequence>MSSLNWQQSSYCAEGGSCLALTPSPGGESILLRESEHPEAVLSTTPGPLGAFIRAVHTADQPVGTSR</sequence>
<keyword evidence="3" id="KW-1185">Reference proteome</keyword>